<feature type="domain" description="Sigma-54 factor interaction" evidence="5">
    <location>
        <begin position="168"/>
        <end position="397"/>
    </location>
</feature>
<dbReference type="Pfam" id="PF02954">
    <property type="entry name" value="HTH_8"/>
    <property type="match status" value="1"/>
</dbReference>
<dbReference type="SMART" id="SM00382">
    <property type="entry name" value="AAA"/>
    <property type="match status" value="1"/>
</dbReference>
<proteinExistence type="predicted"/>
<dbReference type="Pfam" id="PF25601">
    <property type="entry name" value="AAA_lid_14"/>
    <property type="match status" value="1"/>
</dbReference>
<protein>
    <submittedName>
        <fullName evidence="7">Nitrogen assimilation regulatory protein</fullName>
    </submittedName>
</protein>
<dbReference type="InterPro" id="IPR002078">
    <property type="entry name" value="Sigma_54_int"/>
</dbReference>
<dbReference type="InterPro" id="IPR001789">
    <property type="entry name" value="Sig_transdc_resp-reg_receiver"/>
</dbReference>
<dbReference type="SUPFAM" id="SSF46689">
    <property type="entry name" value="Homeodomain-like"/>
    <property type="match status" value="1"/>
</dbReference>
<dbReference type="PROSITE" id="PS00688">
    <property type="entry name" value="SIGMA54_INTERACT_3"/>
    <property type="match status" value="1"/>
</dbReference>
<dbReference type="Pfam" id="PF00072">
    <property type="entry name" value="Response_reg"/>
    <property type="match status" value="1"/>
</dbReference>
<dbReference type="Gene3D" id="3.40.50.2300">
    <property type="match status" value="1"/>
</dbReference>
<dbReference type="PROSITE" id="PS50110">
    <property type="entry name" value="RESPONSE_REGULATORY"/>
    <property type="match status" value="1"/>
</dbReference>
<accession>A0A1J5QYJ5</accession>
<evidence type="ECO:0000256" key="3">
    <source>
        <dbReference type="ARBA" id="ARBA00023015"/>
    </source>
</evidence>
<dbReference type="SUPFAM" id="SSF52172">
    <property type="entry name" value="CheY-like"/>
    <property type="match status" value="1"/>
</dbReference>
<keyword evidence="4" id="KW-0804">Transcription</keyword>
<keyword evidence="2" id="KW-0067">ATP-binding</keyword>
<evidence type="ECO:0000256" key="2">
    <source>
        <dbReference type="ARBA" id="ARBA00022840"/>
    </source>
</evidence>
<evidence type="ECO:0000256" key="4">
    <source>
        <dbReference type="ARBA" id="ARBA00023163"/>
    </source>
</evidence>
<dbReference type="GO" id="GO:0005524">
    <property type="term" value="F:ATP binding"/>
    <property type="evidence" value="ECO:0007669"/>
    <property type="project" value="UniProtKB-KW"/>
</dbReference>
<dbReference type="PANTHER" id="PTHR32071">
    <property type="entry name" value="TRANSCRIPTIONAL REGULATORY PROTEIN"/>
    <property type="match status" value="1"/>
</dbReference>
<dbReference type="InterPro" id="IPR011006">
    <property type="entry name" value="CheY-like_superfamily"/>
</dbReference>
<keyword evidence="3" id="KW-0805">Transcription regulation</keyword>
<dbReference type="CDD" id="cd00009">
    <property type="entry name" value="AAA"/>
    <property type="match status" value="1"/>
</dbReference>
<dbReference type="GO" id="GO:0006355">
    <property type="term" value="P:regulation of DNA-templated transcription"/>
    <property type="evidence" value="ECO:0007669"/>
    <property type="project" value="InterPro"/>
</dbReference>
<dbReference type="InterPro" id="IPR025944">
    <property type="entry name" value="Sigma_54_int_dom_CS"/>
</dbReference>
<comment type="caution">
    <text evidence="7">The sequence shown here is derived from an EMBL/GenBank/DDBJ whole genome shotgun (WGS) entry which is preliminary data.</text>
</comment>
<gene>
    <name evidence="7" type="primary">ntrC_8</name>
    <name evidence="7" type="ORF">GALL_293480</name>
</gene>
<dbReference type="InterPro" id="IPR027417">
    <property type="entry name" value="P-loop_NTPase"/>
</dbReference>
<dbReference type="SUPFAM" id="SSF52540">
    <property type="entry name" value="P-loop containing nucleoside triphosphate hydrolases"/>
    <property type="match status" value="1"/>
</dbReference>
<dbReference type="InterPro" id="IPR002197">
    <property type="entry name" value="HTH_Fis"/>
</dbReference>
<evidence type="ECO:0000256" key="1">
    <source>
        <dbReference type="ARBA" id="ARBA00022741"/>
    </source>
</evidence>
<dbReference type="InterPro" id="IPR025662">
    <property type="entry name" value="Sigma_54_int_dom_ATP-bd_1"/>
</dbReference>
<dbReference type="GO" id="GO:0000160">
    <property type="term" value="P:phosphorelay signal transduction system"/>
    <property type="evidence" value="ECO:0007669"/>
    <property type="project" value="InterPro"/>
</dbReference>
<dbReference type="PROSITE" id="PS00675">
    <property type="entry name" value="SIGMA54_INTERACT_1"/>
    <property type="match status" value="1"/>
</dbReference>
<name>A0A1J5QYJ5_9ZZZZ</name>
<evidence type="ECO:0000313" key="7">
    <source>
        <dbReference type="EMBL" id="OIQ88785.1"/>
    </source>
</evidence>
<dbReference type="FunFam" id="3.40.50.300:FF:000006">
    <property type="entry name" value="DNA-binding transcriptional regulator NtrC"/>
    <property type="match status" value="1"/>
</dbReference>
<organism evidence="7">
    <name type="scientific">mine drainage metagenome</name>
    <dbReference type="NCBI Taxonomy" id="410659"/>
    <lineage>
        <taxon>unclassified sequences</taxon>
        <taxon>metagenomes</taxon>
        <taxon>ecological metagenomes</taxon>
    </lineage>
</organism>
<dbReference type="PRINTS" id="PR01590">
    <property type="entry name" value="HTHFIS"/>
</dbReference>
<dbReference type="Gene3D" id="3.40.50.300">
    <property type="entry name" value="P-loop containing nucleotide triphosphate hydrolases"/>
    <property type="match status" value="1"/>
</dbReference>
<dbReference type="GO" id="GO:0043565">
    <property type="term" value="F:sequence-specific DNA binding"/>
    <property type="evidence" value="ECO:0007669"/>
    <property type="project" value="InterPro"/>
</dbReference>
<dbReference type="InterPro" id="IPR003593">
    <property type="entry name" value="AAA+_ATPase"/>
</dbReference>
<dbReference type="EMBL" id="MLJW01000358">
    <property type="protein sequence ID" value="OIQ88785.1"/>
    <property type="molecule type" value="Genomic_DNA"/>
</dbReference>
<dbReference type="InterPro" id="IPR009057">
    <property type="entry name" value="Homeodomain-like_sf"/>
</dbReference>
<dbReference type="AlphaFoldDB" id="A0A1J5QYJ5"/>
<dbReference type="InterPro" id="IPR058031">
    <property type="entry name" value="AAA_lid_NorR"/>
</dbReference>
<evidence type="ECO:0000259" key="5">
    <source>
        <dbReference type="PROSITE" id="PS50045"/>
    </source>
</evidence>
<dbReference type="PROSITE" id="PS50045">
    <property type="entry name" value="SIGMA54_INTERACT_4"/>
    <property type="match status" value="1"/>
</dbReference>
<dbReference type="Gene3D" id="1.10.8.60">
    <property type="match status" value="1"/>
</dbReference>
<sequence length="485" mass="52465">MAGGFWCNIIFPCDAIFASSAGLIPSNITIAVLDRSPRELAQLSSLLEDIGYRVLSAGTEAHVERYAASEALNLAVVGYEAGHVDVTTLVNRVRGLSPDTEFILCCKGGSVGDAVAAMHLGARDFLPKPVEREALLAAVRRALERQALVAEDPKLRQSLKRRAAPDIFVGTSTEMRRIADTVIEVAGTDVPVLVTGESGTGKELVARAIHDRSARRQGPFVAINCAGLPDTLIESELFGHVRGAFTGAVADRPGAFESAAAGTLFLDEIGDLSPKGQGDLLRVLEDGVFRPVGSPRPVRADVRIVAATNRSLARWANEGRFREDLLYRLNIVEFALPPLRERPEDIPALVESFNAHFSARHGRRRKHFSPEFLEALARHPWPGNIRQLRNLIERLMVTVREASIGPEFAPPLPERAQSTAGRTLFSVEAGASVAEVEARLIRETLARVASNRREAARILGISPRTLAYKIKALGIPTGAATDRAA</sequence>
<dbReference type="SMART" id="SM00448">
    <property type="entry name" value="REC"/>
    <property type="match status" value="1"/>
</dbReference>
<evidence type="ECO:0000259" key="6">
    <source>
        <dbReference type="PROSITE" id="PS50110"/>
    </source>
</evidence>
<feature type="domain" description="Response regulatory" evidence="6">
    <location>
        <begin position="29"/>
        <end position="143"/>
    </location>
</feature>
<dbReference type="Pfam" id="PF00158">
    <property type="entry name" value="Sigma54_activat"/>
    <property type="match status" value="1"/>
</dbReference>
<reference evidence="7" key="1">
    <citation type="submission" date="2016-10" db="EMBL/GenBank/DDBJ databases">
        <title>Sequence of Gallionella enrichment culture.</title>
        <authorList>
            <person name="Poehlein A."/>
            <person name="Muehling M."/>
            <person name="Daniel R."/>
        </authorList>
    </citation>
    <scope>NUCLEOTIDE SEQUENCE</scope>
</reference>
<keyword evidence="1" id="KW-0547">Nucleotide-binding</keyword>
<dbReference type="Gene3D" id="1.10.10.60">
    <property type="entry name" value="Homeodomain-like"/>
    <property type="match status" value="1"/>
</dbReference>